<reference evidence="5 6" key="1">
    <citation type="submission" date="2019-03" db="EMBL/GenBank/DDBJ databases">
        <title>First draft genome of Liparis tanakae, snailfish: a comprehensive survey of snailfish specific genes.</title>
        <authorList>
            <person name="Kim W."/>
            <person name="Song I."/>
            <person name="Jeong J.-H."/>
            <person name="Kim D."/>
            <person name="Kim S."/>
            <person name="Ryu S."/>
            <person name="Song J.Y."/>
            <person name="Lee S.K."/>
        </authorList>
    </citation>
    <scope>NUCLEOTIDE SEQUENCE [LARGE SCALE GENOMIC DNA]</scope>
    <source>
        <tissue evidence="5">Muscle</tissue>
    </source>
</reference>
<evidence type="ECO:0000256" key="1">
    <source>
        <dbReference type="ARBA" id="ARBA00004370"/>
    </source>
</evidence>
<sequence length="251" mass="26346">MCYSSNHKSASLKCSFTGLPSLEETDSQKWNNVVLDNNLTLLFSWSLCKMSSAHHKLLTWSLPHLLLLPLTYLLLLAPPTGVSANLCRVTGGVLGMHWSSVISLGWHSLARGRGGATCWEACCLTPGCSAVWSLGGQCVLLRCARTPGCPVSSLPQAHRESLGLLQLLSKNPTAAAAASPGVSGVSGVSAPTAAAPGPVTTPTQAGKGAALACFQEPARSSVSSPALLEDVRRLGGKSSFFLKRLNTRPWL</sequence>
<comment type="caution">
    <text evidence="5">The sequence shown here is derived from an EMBL/GenBank/DDBJ whole genome shotgun (WGS) entry which is preliminary data.</text>
</comment>
<accession>A0A4Z2F0D0</accession>
<name>A0A4Z2F0D0_9TELE</name>
<evidence type="ECO:0000256" key="3">
    <source>
        <dbReference type="ARBA" id="ARBA00023180"/>
    </source>
</evidence>
<dbReference type="EMBL" id="SRLO01002079">
    <property type="protein sequence ID" value="TNN33952.1"/>
    <property type="molecule type" value="Genomic_DNA"/>
</dbReference>
<comment type="subcellular location">
    <subcellularLocation>
        <location evidence="1">Membrane</location>
    </subcellularLocation>
</comment>
<dbReference type="Proteomes" id="UP000314294">
    <property type="component" value="Unassembled WGS sequence"/>
</dbReference>
<dbReference type="InterPro" id="IPR013980">
    <property type="entry name" value="MANSC_dom"/>
</dbReference>
<feature type="domain" description="MANSC" evidence="4">
    <location>
        <begin position="113"/>
        <end position="154"/>
    </location>
</feature>
<organism evidence="5 6">
    <name type="scientific">Liparis tanakae</name>
    <name type="common">Tanaka's snailfish</name>
    <dbReference type="NCBI Taxonomy" id="230148"/>
    <lineage>
        <taxon>Eukaryota</taxon>
        <taxon>Metazoa</taxon>
        <taxon>Chordata</taxon>
        <taxon>Craniata</taxon>
        <taxon>Vertebrata</taxon>
        <taxon>Euteleostomi</taxon>
        <taxon>Actinopterygii</taxon>
        <taxon>Neopterygii</taxon>
        <taxon>Teleostei</taxon>
        <taxon>Neoteleostei</taxon>
        <taxon>Acanthomorphata</taxon>
        <taxon>Eupercaria</taxon>
        <taxon>Perciformes</taxon>
        <taxon>Cottioidei</taxon>
        <taxon>Cottales</taxon>
        <taxon>Liparidae</taxon>
        <taxon>Liparis</taxon>
    </lineage>
</organism>
<evidence type="ECO:0000313" key="6">
    <source>
        <dbReference type="Proteomes" id="UP000314294"/>
    </source>
</evidence>
<evidence type="ECO:0000256" key="2">
    <source>
        <dbReference type="ARBA" id="ARBA00023136"/>
    </source>
</evidence>
<keyword evidence="6" id="KW-1185">Reference proteome</keyword>
<gene>
    <name evidence="5" type="ORF">EYF80_055884</name>
</gene>
<proteinExistence type="predicted"/>
<evidence type="ECO:0000313" key="5">
    <source>
        <dbReference type="EMBL" id="TNN33952.1"/>
    </source>
</evidence>
<dbReference type="GO" id="GO:0016020">
    <property type="term" value="C:membrane"/>
    <property type="evidence" value="ECO:0007669"/>
    <property type="project" value="UniProtKB-SubCell"/>
</dbReference>
<dbReference type="AlphaFoldDB" id="A0A4Z2F0D0"/>
<keyword evidence="3" id="KW-0325">Glycoprotein</keyword>
<protein>
    <recommendedName>
        <fullName evidence="4">MANSC domain-containing protein</fullName>
    </recommendedName>
</protein>
<keyword evidence="2" id="KW-0472">Membrane</keyword>
<evidence type="ECO:0000259" key="4">
    <source>
        <dbReference type="Pfam" id="PF23597"/>
    </source>
</evidence>
<dbReference type="OrthoDB" id="536372at2759"/>
<dbReference type="Pfam" id="PF23597">
    <property type="entry name" value="KIAA0319_N"/>
    <property type="match status" value="1"/>
</dbReference>